<dbReference type="InterPro" id="IPR026053">
    <property type="entry name" value="HPS1"/>
</dbReference>
<dbReference type="AlphaFoldDB" id="A0A8W8IP69"/>
<keyword evidence="2" id="KW-1185">Reference proteome</keyword>
<dbReference type="GO" id="GO:0005085">
    <property type="term" value="F:guanyl-nucleotide exchange factor activity"/>
    <property type="evidence" value="ECO:0007669"/>
    <property type="project" value="TreeGrafter"/>
</dbReference>
<proteinExistence type="predicted"/>
<name>A0A8W8IP69_MAGGI</name>
<dbReference type="GO" id="GO:0031085">
    <property type="term" value="C:BLOC-3 complex"/>
    <property type="evidence" value="ECO:0007669"/>
    <property type="project" value="TreeGrafter"/>
</dbReference>
<reference evidence="1" key="1">
    <citation type="submission" date="2022-08" db="UniProtKB">
        <authorList>
            <consortium name="EnsemblMetazoa"/>
        </authorList>
    </citation>
    <scope>IDENTIFICATION</scope>
    <source>
        <strain evidence="1">05x7-T-G4-1.051#20</strain>
    </source>
</reference>
<protein>
    <submittedName>
        <fullName evidence="1">Uncharacterized protein</fullName>
    </submittedName>
</protein>
<sequence length="120" mass="13768">MSSCSKENKLPLTPTERSLTGLHKKVKELFLHLYLYPYDIPPAVSQAMTSICEKAKVKLFDYKDYLSVKSQRTIVMTSIRYLDAFPGLVHFIYIDRRTNQLTAPSLNITDEGENHDAKTK</sequence>
<organism evidence="1 2">
    <name type="scientific">Magallana gigas</name>
    <name type="common">Pacific oyster</name>
    <name type="synonym">Crassostrea gigas</name>
    <dbReference type="NCBI Taxonomy" id="29159"/>
    <lineage>
        <taxon>Eukaryota</taxon>
        <taxon>Metazoa</taxon>
        <taxon>Spiralia</taxon>
        <taxon>Lophotrochozoa</taxon>
        <taxon>Mollusca</taxon>
        <taxon>Bivalvia</taxon>
        <taxon>Autobranchia</taxon>
        <taxon>Pteriomorphia</taxon>
        <taxon>Ostreida</taxon>
        <taxon>Ostreoidea</taxon>
        <taxon>Ostreidae</taxon>
        <taxon>Magallana</taxon>
    </lineage>
</organism>
<dbReference type="PANTHER" id="PTHR12761">
    <property type="entry name" value="HERMANSKY-PUDLAK SYNDROME PROTEIN 1"/>
    <property type="match status" value="1"/>
</dbReference>
<evidence type="ECO:0000313" key="1">
    <source>
        <dbReference type="EnsemblMetazoa" id="G14958.1:cds"/>
    </source>
</evidence>
<dbReference type="PANTHER" id="PTHR12761:SF1">
    <property type="entry name" value="BLOC-3 COMPLEX MEMBER HPS1"/>
    <property type="match status" value="1"/>
</dbReference>
<dbReference type="EnsemblMetazoa" id="G14958.1">
    <property type="protein sequence ID" value="G14958.1:cds"/>
    <property type="gene ID" value="G14958"/>
</dbReference>
<dbReference type="Proteomes" id="UP000005408">
    <property type="component" value="Unassembled WGS sequence"/>
</dbReference>
<accession>A0A8W8IP69</accession>
<evidence type="ECO:0000313" key="2">
    <source>
        <dbReference type="Proteomes" id="UP000005408"/>
    </source>
</evidence>